<dbReference type="RefSeq" id="XP_033805675.1">
    <property type="nucleotide sequence ID" value="XM_033949784.1"/>
</dbReference>
<name>A0A6P8RAC7_GEOSA</name>
<dbReference type="PANTHER" id="PTHR38326">
    <property type="entry name" value="CHROMOSOME 11 OPEN READING FRAME 97"/>
    <property type="match status" value="1"/>
</dbReference>
<keyword evidence="1" id="KW-1185">Reference proteome</keyword>
<gene>
    <name evidence="2" type="primary">C6H11orf97</name>
</gene>
<evidence type="ECO:0000313" key="2">
    <source>
        <dbReference type="RefSeq" id="XP_033805675.1"/>
    </source>
</evidence>
<dbReference type="AlphaFoldDB" id="A0A6P8RAC7"/>
<dbReference type="GeneID" id="117362797"/>
<dbReference type="GO" id="GO:0097546">
    <property type="term" value="C:ciliary base"/>
    <property type="evidence" value="ECO:0007669"/>
    <property type="project" value="TreeGrafter"/>
</dbReference>
<dbReference type="PANTHER" id="PTHR38326:SF1">
    <property type="entry name" value="CHROMOSOME 11 OPEN READING FRAME 97"/>
    <property type="match status" value="1"/>
</dbReference>
<accession>A0A6P8RAC7</accession>
<dbReference type="InterPro" id="IPR040429">
    <property type="entry name" value="C11orf97-like"/>
</dbReference>
<protein>
    <submittedName>
        <fullName evidence="2">Uncharacterized protein C11orf97 homolog isoform X3</fullName>
    </submittedName>
</protein>
<dbReference type="Proteomes" id="UP000515159">
    <property type="component" value="Chromosome 6"/>
</dbReference>
<organism evidence="1 2">
    <name type="scientific">Geotrypetes seraphini</name>
    <name type="common">Gaboon caecilian</name>
    <name type="synonym">Caecilia seraphini</name>
    <dbReference type="NCBI Taxonomy" id="260995"/>
    <lineage>
        <taxon>Eukaryota</taxon>
        <taxon>Metazoa</taxon>
        <taxon>Chordata</taxon>
        <taxon>Craniata</taxon>
        <taxon>Vertebrata</taxon>
        <taxon>Euteleostomi</taxon>
        <taxon>Amphibia</taxon>
        <taxon>Gymnophiona</taxon>
        <taxon>Geotrypetes</taxon>
    </lineage>
</organism>
<reference evidence="2" key="1">
    <citation type="submission" date="2025-08" db="UniProtKB">
        <authorList>
            <consortium name="RefSeq"/>
        </authorList>
    </citation>
    <scope>IDENTIFICATION</scope>
</reference>
<dbReference type="CTD" id="129484782"/>
<evidence type="ECO:0000313" key="1">
    <source>
        <dbReference type="Proteomes" id="UP000515159"/>
    </source>
</evidence>
<proteinExistence type="predicted"/>
<sequence length="164" mass="18920">MGARDKTLSSSLIIELPSCPVPEGRFYLMCYEIYATNFRKHFFYIGPSEKIQNLPEEKFIMQRSERHIKSKPAVALEDIWSIKRNISVGHLKPVMQTKNSLLPQPEYYSRYTGIRAQVGLLKDVNHLQSTTDVAAVKRWPSKPPENKPFSTVVLGEDQEDDFQF</sequence>